<feature type="region of interest" description="Disordered" evidence="1">
    <location>
        <begin position="12"/>
        <end position="37"/>
    </location>
</feature>
<comment type="caution">
    <text evidence="2">The sequence shown here is derived from an EMBL/GenBank/DDBJ whole genome shotgun (WGS) entry which is preliminary data.</text>
</comment>
<keyword evidence="3" id="KW-1185">Reference proteome</keyword>
<name>A0ABQ5IYD1_9ASTR</name>
<evidence type="ECO:0000313" key="2">
    <source>
        <dbReference type="EMBL" id="GJU05164.1"/>
    </source>
</evidence>
<reference evidence="2" key="2">
    <citation type="submission" date="2022-01" db="EMBL/GenBank/DDBJ databases">
        <authorList>
            <person name="Yamashiro T."/>
            <person name="Shiraishi A."/>
            <person name="Satake H."/>
            <person name="Nakayama K."/>
        </authorList>
    </citation>
    <scope>NUCLEOTIDE SEQUENCE</scope>
</reference>
<protein>
    <submittedName>
        <fullName evidence="2">Uncharacterized protein</fullName>
    </submittedName>
</protein>
<dbReference type="EMBL" id="BQNB010021322">
    <property type="protein sequence ID" value="GJU05164.1"/>
    <property type="molecule type" value="Genomic_DNA"/>
</dbReference>
<dbReference type="Proteomes" id="UP001151760">
    <property type="component" value="Unassembled WGS sequence"/>
</dbReference>
<proteinExistence type="predicted"/>
<evidence type="ECO:0000256" key="1">
    <source>
        <dbReference type="SAM" id="MobiDB-lite"/>
    </source>
</evidence>
<gene>
    <name evidence="2" type="ORF">Tco_1121594</name>
</gene>
<organism evidence="2 3">
    <name type="scientific">Tanacetum coccineum</name>
    <dbReference type="NCBI Taxonomy" id="301880"/>
    <lineage>
        <taxon>Eukaryota</taxon>
        <taxon>Viridiplantae</taxon>
        <taxon>Streptophyta</taxon>
        <taxon>Embryophyta</taxon>
        <taxon>Tracheophyta</taxon>
        <taxon>Spermatophyta</taxon>
        <taxon>Magnoliopsida</taxon>
        <taxon>eudicotyledons</taxon>
        <taxon>Gunneridae</taxon>
        <taxon>Pentapetalae</taxon>
        <taxon>asterids</taxon>
        <taxon>campanulids</taxon>
        <taxon>Asterales</taxon>
        <taxon>Asteraceae</taxon>
        <taxon>Asteroideae</taxon>
        <taxon>Anthemideae</taxon>
        <taxon>Anthemidinae</taxon>
        <taxon>Tanacetum</taxon>
    </lineage>
</organism>
<feature type="region of interest" description="Disordered" evidence="1">
    <location>
        <begin position="179"/>
        <end position="199"/>
    </location>
</feature>
<sequence length="260" mass="28563">MLATTEALIAEYASAPTPSSPPPSPLSRKSSAAATARQPELEITHAIDIVDATAGRLMSREVGYGIEEVWDDMVGDMEERTVTTIEGLSQRVTYLSTTLARDTHEIYYMLSSKHIEHKFKQHEIQIQTRDTRIGSLETLVVTLLADCRDFVHHLAILYGMLSIIAQGVATALAEYEATRGSGNGDDNHDSRSGRRRQAPLTRNPEYHYVGLYNTVEWGGTGYAAQGPRSGLDEATCRQTLVSCCGEGRFEDAVMGPVRDD</sequence>
<reference evidence="2" key="1">
    <citation type="journal article" date="2022" name="Int. J. Mol. Sci.">
        <title>Draft Genome of Tanacetum Coccineum: Genomic Comparison of Closely Related Tanacetum-Family Plants.</title>
        <authorList>
            <person name="Yamashiro T."/>
            <person name="Shiraishi A."/>
            <person name="Nakayama K."/>
            <person name="Satake H."/>
        </authorList>
    </citation>
    <scope>NUCLEOTIDE SEQUENCE</scope>
</reference>
<evidence type="ECO:0000313" key="3">
    <source>
        <dbReference type="Proteomes" id="UP001151760"/>
    </source>
</evidence>
<accession>A0ABQ5IYD1</accession>